<evidence type="ECO:0000313" key="3">
    <source>
        <dbReference type="Proteomes" id="UP000229449"/>
    </source>
</evidence>
<gene>
    <name evidence="2" type="ORF">COY69_01965</name>
</gene>
<dbReference type="EMBL" id="PFMA01000048">
    <property type="protein sequence ID" value="PIY93376.1"/>
    <property type="molecule type" value="Genomic_DNA"/>
</dbReference>
<dbReference type="SUPFAM" id="SSF47413">
    <property type="entry name" value="lambda repressor-like DNA-binding domains"/>
    <property type="match status" value="1"/>
</dbReference>
<dbReference type="CDD" id="cd00093">
    <property type="entry name" value="HTH_XRE"/>
    <property type="match status" value="1"/>
</dbReference>
<dbReference type="InterPro" id="IPR001387">
    <property type="entry name" value="Cro/C1-type_HTH"/>
</dbReference>
<evidence type="ECO:0000259" key="1">
    <source>
        <dbReference type="PROSITE" id="PS50943"/>
    </source>
</evidence>
<dbReference type="PROSITE" id="PS50943">
    <property type="entry name" value="HTH_CROC1"/>
    <property type="match status" value="1"/>
</dbReference>
<name>A0A2M7RAK5_9BACT</name>
<dbReference type="InterPro" id="IPR010982">
    <property type="entry name" value="Lambda_DNA-bd_dom_sf"/>
</dbReference>
<dbReference type="AlphaFoldDB" id="A0A2M7RAK5"/>
<sequence length="112" mass="12882">MHIVTKQSEIAKKLKISPSHVSKILNGRTPIQDQHAEQLSRLMGCQNREELQKCFPNIRFLTYETYQVNIELKMQNDSFPSSKVSTLMRIIQTLKDLGVSVNIKIGVDIRNK</sequence>
<reference evidence="3" key="1">
    <citation type="submission" date="2017-09" db="EMBL/GenBank/DDBJ databases">
        <title>Depth-based differentiation of microbial function through sediment-hosted aquifers and enrichment of novel symbionts in the deep terrestrial subsurface.</title>
        <authorList>
            <person name="Probst A.J."/>
            <person name="Ladd B."/>
            <person name="Jarett J.K."/>
            <person name="Geller-Mcgrath D.E."/>
            <person name="Sieber C.M.K."/>
            <person name="Emerson J.B."/>
            <person name="Anantharaman K."/>
            <person name="Thomas B.C."/>
            <person name="Malmstrom R."/>
            <person name="Stieglmeier M."/>
            <person name="Klingl A."/>
            <person name="Woyke T."/>
            <person name="Ryan C.M."/>
            <person name="Banfield J.F."/>
        </authorList>
    </citation>
    <scope>NUCLEOTIDE SEQUENCE [LARGE SCALE GENOMIC DNA]</scope>
</reference>
<protein>
    <recommendedName>
        <fullName evidence="1">HTH cro/C1-type domain-containing protein</fullName>
    </recommendedName>
</protein>
<dbReference type="Pfam" id="PF01381">
    <property type="entry name" value="HTH_3"/>
    <property type="match status" value="1"/>
</dbReference>
<evidence type="ECO:0000313" key="2">
    <source>
        <dbReference type="EMBL" id="PIY93376.1"/>
    </source>
</evidence>
<dbReference type="Gene3D" id="1.10.260.40">
    <property type="entry name" value="lambda repressor-like DNA-binding domains"/>
    <property type="match status" value="1"/>
</dbReference>
<accession>A0A2M7RAK5</accession>
<comment type="caution">
    <text evidence="2">The sequence shown here is derived from an EMBL/GenBank/DDBJ whole genome shotgun (WGS) entry which is preliminary data.</text>
</comment>
<dbReference type="Proteomes" id="UP000229449">
    <property type="component" value="Unassembled WGS sequence"/>
</dbReference>
<organism evidence="2 3">
    <name type="scientific">Candidatus Magasanikbacteria bacterium CG_4_10_14_0_8_um_filter_32_14</name>
    <dbReference type="NCBI Taxonomy" id="1974640"/>
    <lineage>
        <taxon>Bacteria</taxon>
        <taxon>Candidatus Magasanikiibacteriota</taxon>
    </lineage>
</organism>
<dbReference type="GO" id="GO:0003677">
    <property type="term" value="F:DNA binding"/>
    <property type="evidence" value="ECO:0007669"/>
    <property type="project" value="InterPro"/>
</dbReference>
<feature type="domain" description="HTH cro/C1-type" evidence="1">
    <location>
        <begin position="7"/>
        <end position="51"/>
    </location>
</feature>
<proteinExistence type="predicted"/>